<evidence type="ECO:0000256" key="1">
    <source>
        <dbReference type="ARBA" id="ARBA00004651"/>
    </source>
</evidence>
<feature type="transmembrane region" description="Helical" evidence="2">
    <location>
        <begin position="74"/>
        <end position="92"/>
    </location>
</feature>
<dbReference type="PANTHER" id="PTHR23526:SF2">
    <property type="entry name" value="MAJOR FACILITATOR SUPERFAMILY (MFS) PROFILE DOMAIN-CONTAINING PROTEIN"/>
    <property type="match status" value="1"/>
</dbReference>
<comment type="subcellular location">
    <subcellularLocation>
        <location evidence="1">Cell membrane</location>
        <topology evidence="1">Multi-pass membrane protein</topology>
    </subcellularLocation>
</comment>
<keyword evidence="2" id="KW-1133">Transmembrane helix</keyword>
<dbReference type="GO" id="GO:0005886">
    <property type="term" value="C:plasma membrane"/>
    <property type="evidence" value="ECO:0007669"/>
    <property type="project" value="UniProtKB-SubCell"/>
</dbReference>
<feature type="transmembrane region" description="Helical" evidence="2">
    <location>
        <begin position="98"/>
        <end position="121"/>
    </location>
</feature>
<dbReference type="InterPro" id="IPR011701">
    <property type="entry name" value="MFS"/>
</dbReference>
<keyword evidence="2" id="KW-0812">Transmembrane</keyword>
<protein>
    <submittedName>
        <fullName evidence="3">MFS transporter</fullName>
    </submittedName>
</protein>
<feature type="transmembrane region" description="Helical" evidence="2">
    <location>
        <begin position="133"/>
        <end position="153"/>
    </location>
</feature>
<feature type="transmembrane region" description="Helical" evidence="2">
    <location>
        <begin position="247"/>
        <end position="266"/>
    </location>
</feature>
<gene>
    <name evidence="3" type="ORF">DQX05_23515</name>
</gene>
<feature type="transmembrane region" description="Helical" evidence="2">
    <location>
        <begin position="371"/>
        <end position="390"/>
    </location>
</feature>
<dbReference type="Gene3D" id="1.20.1250.20">
    <property type="entry name" value="MFS general substrate transporter like domains"/>
    <property type="match status" value="1"/>
</dbReference>
<feature type="transmembrane region" description="Helical" evidence="2">
    <location>
        <begin position="273"/>
        <end position="294"/>
    </location>
</feature>
<dbReference type="GO" id="GO:0022857">
    <property type="term" value="F:transmembrane transporter activity"/>
    <property type="evidence" value="ECO:0007669"/>
    <property type="project" value="InterPro"/>
</dbReference>
<dbReference type="InterPro" id="IPR036259">
    <property type="entry name" value="MFS_trans_sf"/>
</dbReference>
<evidence type="ECO:0000313" key="3">
    <source>
        <dbReference type="EMBL" id="RJG20830.1"/>
    </source>
</evidence>
<dbReference type="Proteomes" id="UP000266177">
    <property type="component" value="Unassembled WGS sequence"/>
</dbReference>
<dbReference type="Pfam" id="PF07690">
    <property type="entry name" value="MFS_1"/>
    <property type="match status" value="1"/>
</dbReference>
<keyword evidence="2" id="KW-0472">Membrane</keyword>
<dbReference type="PANTHER" id="PTHR23526">
    <property type="entry name" value="INTEGRAL MEMBRANE TRANSPORT PROTEIN-RELATED"/>
    <property type="match status" value="1"/>
</dbReference>
<feature type="transmembrane region" description="Helical" evidence="2">
    <location>
        <begin position="342"/>
        <end position="365"/>
    </location>
</feature>
<dbReference type="OrthoDB" id="2086294at2"/>
<dbReference type="InterPro" id="IPR052528">
    <property type="entry name" value="Sugar_transport-like"/>
</dbReference>
<reference evidence="3 4" key="1">
    <citation type="submission" date="2018-09" db="EMBL/GenBank/DDBJ databases">
        <title>Paenibacillus SK2017-BO5.</title>
        <authorList>
            <person name="Piskunova J.V."/>
            <person name="Dubiley S.A."/>
            <person name="Severinov K.V."/>
        </authorList>
    </citation>
    <scope>NUCLEOTIDE SEQUENCE [LARGE SCALE GENOMIC DNA]</scope>
    <source>
        <strain evidence="3 4">BO5</strain>
    </source>
</reference>
<feature type="transmembrane region" description="Helical" evidence="2">
    <location>
        <begin position="216"/>
        <end position="241"/>
    </location>
</feature>
<comment type="caution">
    <text evidence="3">The sequence shown here is derived from an EMBL/GenBank/DDBJ whole genome shotgun (WGS) entry which is preliminary data.</text>
</comment>
<name>A0A3A3GDE1_PANTH</name>
<evidence type="ECO:0000313" key="4">
    <source>
        <dbReference type="Proteomes" id="UP000266177"/>
    </source>
</evidence>
<dbReference type="RefSeq" id="WP_119795811.1">
    <property type="nucleotide sequence ID" value="NZ_QYZD01000030.1"/>
</dbReference>
<proteinExistence type="predicted"/>
<dbReference type="EMBL" id="QYZD01000030">
    <property type="protein sequence ID" value="RJG20830.1"/>
    <property type="molecule type" value="Genomic_DNA"/>
</dbReference>
<feature type="transmembrane region" description="Helical" evidence="2">
    <location>
        <begin position="300"/>
        <end position="321"/>
    </location>
</feature>
<feature type="transmembrane region" description="Helical" evidence="2">
    <location>
        <begin position="42"/>
        <end position="62"/>
    </location>
</feature>
<sequence length="400" mass="43884">MKARLDGQSLLLLVVFGLFSLANALSGTFVNVFLWKMKSEFAFIGWFTFTQQVAMTLMFYVAGKWVKEGNKMNCLRLGIGLSALFYAAVLWLDKSAVQYILPLGLVLGTASGAFWLAYNVIYFEITSASNRDLFNGWTGFIGSCCAMLAPWVSGLLISGLGGDRGYTLIFTASLIVFVTAGIFSFWLHRRPPEGAYRWSLPFKAWKPKRSPWRAALPALAAQGVREGVYYFLVGLVVYITTTNELKLGNYTLITSAVALVSFYLAGRLYRASYRAAGMIAGSVAMAAAIVPLFFQVNYAMLILFGVITSLFSPLFIVPMTSSTFDIMGRDEESVKQRVELTVVREFGLLTGRLLGIGAFIALVSWRSGQGAIVGFLAVTGSVPILSALFMQRLVKQGVKQ</sequence>
<feature type="transmembrane region" description="Helical" evidence="2">
    <location>
        <begin position="165"/>
        <end position="187"/>
    </location>
</feature>
<accession>A0A3A3GDE1</accession>
<dbReference type="AlphaFoldDB" id="A0A3A3GDE1"/>
<organism evidence="3 4">
    <name type="scientific">Paenibacillus thiaminolyticus</name>
    <name type="common">Bacillus thiaminolyticus</name>
    <dbReference type="NCBI Taxonomy" id="49283"/>
    <lineage>
        <taxon>Bacteria</taxon>
        <taxon>Bacillati</taxon>
        <taxon>Bacillota</taxon>
        <taxon>Bacilli</taxon>
        <taxon>Bacillales</taxon>
        <taxon>Paenibacillaceae</taxon>
        <taxon>Paenibacillus</taxon>
    </lineage>
</organism>
<dbReference type="SUPFAM" id="SSF103473">
    <property type="entry name" value="MFS general substrate transporter"/>
    <property type="match status" value="1"/>
</dbReference>
<evidence type="ECO:0000256" key="2">
    <source>
        <dbReference type="SAM" id="Phobius"/>
    </source>
</evidence>